<dbReference type="HOGENOM" id="CLU_2005210_0_0_1"/>
<evidence type="ECO:0000313" key="5">
    <source>
        <dbReference type="Proteomes" id="UP000030755"/>
    </source>
</evidence>
<dbReference type="AlphaFoldDB" id="A0A075AQI2"/>
<dbReference type="PANTHER" id="PTHR10587:SF133">
    <property type="entry name" value="CHITIN DEACETYLASE 1-RELATED"/>
    <property type="match status" value="1"/>
</dbReference>
<dbReference type="GO" id="GO:0016020">
    <property type="term" value="C:membrane"/>
    <property type="evidence" value="ECO:0007669"/>
    <property type="project" value="TreeGrafter"/>
</dbReference>
<dbReference type="SUPFAM" id="SSF88713">
    <property type="entry name" value="Glycoside hydrolase/deacetylase"/>
    <property type="match status" value="1"/>
</dbReference>
<dbReference type="GO" id="GO:0005975">
    <property type="term" value="P:carbohydrate metabolic process"/>
    <property type="evidence" value="ECO:0007669"/>
    <property type="project" value="InterPro"/>
</dbReference>
<dbReference type="STRING" id="988480.A0A075AQI2"/>
<dbReference type="Gene3D" id="3.20.20.370">
    <property type="entry name" value="Glycoside hydrolase/deacetylase"/>
    <property type="match status" value="1"/>
</dbReference>
<dbReference type="PROSITE" id="PS51677">
    <property type="entry name" value="NODB"/>
    <property type="match status" value="1"/>
</dbReference>
<dbReference type="GO" id="GO:0004099">
    <property type="term" value="F:chitin deacetylase activity"/>
    <property type="evidence" value="ECO:0007669"/>
    <property type="project" value="UniProtKB-ARBA"/>
</dbReference>
<dbReference type="InterPro" id="IPR050248">
    <property type="entry name" value="Polysacc_deacetylase_ArnD"/>
</dbReference>
<feature type="domain" description="NodB homology" evidence="3">
    <location>
        <begin position="1"/>
        <end position="113"/>
    </location>
</feature>
<dbReference type="Proteomes" id="UP000030755">
    <property type="component" value="Unassembled WGS sequence"/>
</dbReference>
<evidence type="ECO:0000259" key="3">
    <source>
        <dbReference type="PROSITE" id="PS51677"/>
    </source>
</evidence>
<dbReference type="InterPro" id="IPR011330">
    <property type="entry name" value="Glyco_hydro/deAcase_b/a-brl"/>
</dbReference>
<name>A0A075AQI2_ROZAC</name>
<proteinExistence type="predicted"/>
<gene>
    <name evidence="4" type="ORF">O9G_003087</name>
</gene>
<accession>A0A075AQI2</accession>
<evidence type="ECO:0000256" key="1">
    <source>
        <dbReference type="ARBA" id="ARBA00022723"/>
    </source>
</evidence>
<dbReference type="InterPro" id="IPR002509">
    <property type="entry name" value="NODB_dom"/>
</dbReference>
<protein>
    <submittedName>
        <fullName evidence="4">Glycoside hydrolase/deacetylase, beta/alpha-barrel domain-containing protein</fullName>
    </submittedName>
</protein>
<keyword evidence="1" id="KW-0479">Metal-binding</keyword>
<keyword evidence="2 4" id="KW-0378">Hydrolase</keyword>
<dbReference type="OrthoDB" id="2125469at2759"/>
<sequence>MADDDMRADFMKMDAVLKGIRGTSRLFRPPYGEIDRRVFEFVRSKKYHVVGWSMDTNDWKYYEQSDYLGKVMEELGGRAKSKSIVLMHDRDEKSAEVLKEILELVIKTGYKATTVSKCLGINMKNK</sequence>
<evidence type="ECO:0000256" key="2">
    <source>
        <dbReference type="ARBA" id="ARBA00022801"/>
    </source>
</evidence>
<dbReference type="CDD" id="cd10917">
    <property type="entry name" value="CE4_NodB_like_6s_7s"/>
    <property type="match status" value="1"/>
</dbReference>
<dbReference type="EMBL" id="KE561370">
    <property type="protein sequence ID" value="EPZ30852.1"/>
    <property type="molecule type" value="Genomic_DNA"/>
</dbReference>
<keyword evidence="5" id="KW-1185">Reference proteome</keyword>
<organism evidence="4 5">
    <name type="scientific">Rozella allomycis (strain CSF55)</name>
    <dbReference type="NCBI Taxonomy" id="988480"/>
    <lineage>
        <taxon>Eukaryota</taxon>
        <taxon>Fungi</taxon>
        <taxon>Fungi incertae sedis</taxon>
        <taxon>Cryptomycota</taxon>
        <taxon>Cryptomycota incertae sedis</taxon>
        <taxon>Rozella</taxon>
    </lineage>
</organism>
<dbReference type="PANTHER" id="PTHR10587">
    <property type="entry name" value="GLYCOSYL TRANSFERASE-RELATED"/>
    <property type="match status" value="1"/>
</dbReference>
<dbReference type="GO" id="GO:0009272">
    <property type="term" value="P:fungal-type cell wall biogenesis"/>
    <property type="evidence" value="ECO:0007669"/>
    <property type="project" value="UniProtKB-ARBA"/>
</dbReference>
<reference evidence="4 5" key="1">
    <citation type="journal article" date="2013" name="Curr. Biol.">
        <title>Shared signatures of parasitism and phylogenomics unite Cryptomycota and microsporidia.</title>
        <authorList>
            <person name="James T.Y."/>
            <person name="Pelin A."/>
            <person name="Bonen L."/>
            <person name="Ahrendt S."/>
            <person name="Sain D."/>
            <person name="Corradi N."/>
            <person name="Stajich J.E."/>
        </authorList>
    </citation>
    <scope>NUCLEOTIDE SEQUENCE [LARGE SCALE GENOMIC DNA]</scope>
    <source>
        <strain evidence="4 5">CSF55</strain>
    </source>
</reference>
<evidence type="ECO:0000313" key="4">
    <source>
        <dbReference type="EMBL" id="EPZ30852.1"/>
    </source>
</evidence>
<dbReference type="GO" id="GO:0046872">
    <property type="term" value="F:metal ion binding"/>
    <property type="evidence" value="ECO:0007669"/>
    <property type="project" value="UniProtKB-KW"/>
</dbReference>